<accession>A0ABV6HRB9</accession>
<dbReference type="Proteomes" id="UP001589774">
    <property type="component" value="Unassembled WGS sequence"/>
</dbReference>
<dbReference type="SUPFAM" id="SSF56436">
    <property type="entry name" value="C-type lectin-like"/>
    <property type="match status" value="1"/>
</dbReference>
<dbReference type="InterPro" id="IPR051043">
    <property type="entry name" value="Sulfatase_Mod_Factor_Kinase"/>
</dbReference>
<keyword evidence="1" id="KW-0732">Signal</keyword>
<reference evidence="3 4" key="1">
    <citation type="submission" date="2024-09" db="EMBL/GenBank/DDBJ databases">
        <authorList>
            <person name="Sun Q."/>
            <person name="Mori K."/>
        </authorList>
    </citation>
    <scope>NUCLEOTIDE SEQUENCE [LARGE SCALE GENOMIC DNA]</scope>
    <source>
        <strain evidence="3 4">CCM 7765</strain>
    </source>
</reference>
<feature type="chain" id="PRO_5045218931" evidence="1">
    <location>
        <begin position="19"/>
        <end position="431"/>
    </location>
</feature>
<organism evidence="3 4">
    <name type="scientific">Olivibacter oleidegradans</name>
    <dbReference type="NCBI Taxonomy" id="760123"/>
    <lineage>
        <taxon>Bacteria</taxon>
        <taxon>Pseudomonadati</taxon>
        <taxon>Bacteroidota</taxon>
        <taxon>Sphingobacteriia</taxon>
        <taxon>Sphingobacteriales</taxon>
        <taxon>Sphingobacteriaceae</taxon>
        <taxon>Olivibacter</taxon>
    </lineage>
</organism>
<keyword evidence="4" id="KW-1185">Reference proteome</keyword>
<evidence type="ECO:0000256" key="1">
    <source>
        <dbReference type="SAM" id="SignalP"/>
    </source>
</evidence>
<dbReference type="Gene3D" id="3.90.1580.10">
    <property type="entry name" value="paralog of FGE (formylglycine-generating enzyme)"/>
    <property type="match status" value="1"/>
</dbReference>
<keyword evidence="3" id="KW-0449">Lipoprotein</keyword>
<feature type="signal peptide" evidence="1">
    <location>
        <begin position="1"/>
        <end position="18"/>
    </location>
</feature>
<comment type="caution">
    <text evidence="3">The sequence shown here is derived from an EMBL/GenBank/DDBJ whole genome shotgun (WGS) entry which is preliminary data.</text>
</comment>
<dbReference type="PROSITE" id="PS51257">
    <property type="entry name" value="PROKAR_LIPOPROTEIN"/>
    <property type="match status" value="1"/>
</dbReference>
<protein>
    <submittedName>
        <fullName evidence="3">Gliding motility-associated lipoprotein</fullName>
    </submittedName>
</protein>
<dbReference type="PANTHER" id="PTHR23150:SF19">
    <property type="entry name" value="FORMYLGLYCINE-GENERATING ENZYME"/>
    <property type="match status" value="1"/>
</dbReference>
<dbReference type="PANTHER" id="PTHR23150">
    <property type="entry name" value="SULFATASE MODIFYING FACTOR 1, 2"/>
    <property type="match status" value="1"/>
</dbReference>
<evidence type="ECO:0000259" key="2">
    <source>
        <dbReference type="Pfam" id="PF03781"/>
    </source>
</evidence>
<dbReference type="RefSeq" id="WP_013668428.1">
    <property type="nucleotide sequence ID" value="NZ_JBHLWO010000006.1"/>
</dbReference>
<sequence length="431" mass="49202">MRKIYYCCFALLSFFVCACGNRKAGGELTGVRLKGLKSSKAPKGMVFIPAGSFIAGQSDEDITSAQIAQNRQFTQSAFFMDETEISNSQYRQFVNWVRDSIAITQYLNDPSYFIQGKEGDNAGQRFIDWQKVGDGNGLWGKKNDNKDALNQMYYQGDDRIFGRDELDVRLLKYHYEIYNHRMAAANKNNKNMRRSDFIIRDTIGIYPDTLVWLADFSYAQNEPMVEGYFSHPAFQDYPVVGVNWRQARAFAVWRTRLYENYAQRVGLSRLARLSYELPSEHQWEYAARGGLNGAPYPWGGPTIRNAKGCLMANFKPGRGNYADDGGAYTVPVHSYFPNDYGLYNMAGNVAEWTASSFEESSSSFIHDMNPTYSYEAKSNDPEILKRKVVRGGSWKDIGYFLQNSTRTYEYQDTAKSYIGFRCVTSYAGRDL</sequence>
<feature type="domain" description="Sulfatase-modifying factor enzyme-like" evidence="2">
    <location>
        <begin position="43"/>
        <end position="423"/>
    </location>
</feature>
<dbReference type="Pfam" id="PF03781">
    <property type="entry name" value="FGE-sulfatase"/>
    <property type="match status" value="1"/>
</dbReference>
<name>A0ABV6HRB9_9SPHI</name>
<dbReference type="InterPro" id="IPR042095">
    <property type="entry name" value="SUMF_sf"/>
</dbReference>
<evidence type="ECO:0000313" key="4">
    <source>
        <dbReference type="Proteomes" id="UP001589774"/>
    </source>
</evidence>
<dbReference type="EMBL" id="JBHLWO010000006">
    <property type="protein sequence ID" value="MFC0321439.1"/>
    <property type="molecule type" value="Genomic_DNA"/>
</dbReference>
<evidence type="ECO:0000313" key="3">
    <source>
        <dbReference type="EMBL" id="MFC0321439.1"/>
    </source>
</evidence>
<dbReference type="InterPro" id="IPR016187">
    <property type="entry name" value="CTDL_fold"/>
</dbReference>
<proteinExistence type="predicted"/>
<dbReference type="InterPro" id="IPR005532">
    <property type="entry name" value="SUMF_dom"/>
</dbReference>
<gene>
    <name evidence="3" type="ORF">ACFFI0_24185</name>
</gene>